<dbReference type="EMBL" id="JBHSWH010000001">
    <property type="protein sequence ID" value="MFC6707385.1"/>
    <property type="molecule type" value="Genomic_DNA"/>
</dbReference>
<name>A0ABW2AL80_9MICO</name>
<organism evidence="2 3">
    <name type="scientific">Flexivirga alba</name>
    <dbReference type="NCBI Taxonomy" id="702742"/>
    <lineage>
        <taxon>Bacteria</taxon>
        <taxon>Bacillati</taxon>
        <taxon>Actinomycetota</taxon>
        <taxon>Actinomycetes</taxon>
        <taxon>Micrococcales</taxon>
        <taxon>Dermacoccaceae</taxon>
        <taxon>Flexivirga</taxon>
    </lineage>
</organism>
<dbReference type="Proteomes" id="UP001596298">
    <property type="component" value="Unassembled WGS sequence"/>
</dbReference>
<evidence type="ECO:0000259" key="1">
    <source>
        <dbReference type="PROSITE" id="PS51186"/>
    </source>
</evidence>
<evidence type="ECO:0000313" key="2">
    <source>
        <dbReference type="EMBL" id="MFC6707385.1"/>
    </source>
</evidence>
<sequence length="269" mass="29426">MDADEILRITAHTFWVPPESEHLQLDGFEMVRYDNGFHYDTGVYAVNSDLSAPDVIAAAERQAVEWGRHALYWNGLTDRTRPADLAGLLRDRGGVELERMAILALDLTAGRPDLDVPADVTTIVPMDRRTCEDSEAVAAEAFETPVRPVRDEDVEGQRHTVDSGSGTSYVAYLDGRPAATGGVTFHADGTVAKLWGGSSARWARGRGAYRGVLDSRLRAAADRGCRIALVSGRLETSAPTLRRAGFRSYGEEFMLRVPVDSQSGNHLRP</sequence>
<dbReference type="InterPro" id="IPR016181">
    <property type="entry name" value="Acyl_CoA_acyltransferase"/>
</dbReference>
<proteinExistence type="predicted"/>
<evidence type="ECO:0000313" key="3">
    <source>
        <dbReference type="Proteomes" id="UP001596298"/>
    </source>
</evidence>
<dbReference type="Gene3D" id="3.40.630.30">
    <property type="match status" value="1"/>
</dbReference>
<dbReference type="SUPFAM" id="SSF55729">
    <property type="entry name" value="Acyl-CoA N-acyltransferases (Nat)"/>
    <property type="match status" value="1"/>
</dbReference>
<dbReference type="RefSeq" id="WP_382404053.1">
    <property type="nucleotide sequence ID" value="NZ_JBHSWH010000001.1"/>
</dbReference>
<accession>A0ABW2AL80</accession>
<reference evidence="3" key="1">
    <citation type="journal article" date="2019" name="Int. J. Syst. Evol. Microbiol.">
        <title>The Global Catalogue of Microorganisms (GCM) 10K type strain sequencing project: providing services to taxonomists for standard genome sequencing and annotation.</title>
        <authorList>
            <consortium name="The Broad Institute Genomics Platform"/>
            <consortium name="The Broad Institute Genome Sequencing Center for Infectious Disease"/>
            <person name="Wu L."/>
            <person name="Ma J."/>
        </authorList>
    </citation>
    <scope>NUCLEOTIDE SEQUENCE [LARGE SCALE GENOMIC DNA]</scope>
    <source>
        <strain evidence="3">CCUG 58127</strain>
    </source>
</reference>
<comment type="caution">
    <text evidence="2">The sequence shown here is derived from an EMBL/GenBank/DDBJ whole genome shotgun (WGS) entry which is preliminary data.</text>
</comment>
<dbReference type="InterPro" id="IPR000182">
    <property type="entry name" value="GNAT_dom"/>
</dbReference>
<gene>
    <name evidence="2" type="ORF">ACFQDH_19560</name>
</gene>
<protein>
    <recommendedName>
        <fullName evidence="1">N-acetyltransferase domain-containing protein</fullName>
    </recommendedName>
</protein>
<feature type="domain" description="N-acetyltransferase" evidence="1">
    <location>
        <begin position="121"/>
        <end position="269"/>
    </location>
</feature>
<keyword evidence="3" id="KW-1185">Reference proteome</keyword>
<dbReference type="PROSITE" id="PS51186">
    <property type="entry name" value="GNAT"/>
    <property type="match status" value="1"/>
</dbReference>